<dbReference type="Proteomes" id="UP001280121">
    <property type="component" value="Unassembled WGS sequence"/>
</dbReference>
<keyword evidence="3" id="KW-0687">Ribonucleoprotein</keyword>
<dbReference type="Gene3D" id="6.20.50.150">
    <property type="match status" value="1"/>
</dbReference>
<dbReference type="InterPro" id="IPR018289">
    <property type="entry name" value="MULE_transposase_dom"/>
</dbReference>
<keyword evidence="1" id="KW-0862">Zinc</keyword>
<dbReference type="InterPro" id="IPR011332">
    <property type="entry name" value="Ribosomal_zn-bd"/>
</dbReference>
<proteinExistence type="predicted"/>
<evidence type="ECO:0000256" key="3">
    <source>
        <dbReference type="ARBA" id="ARBA00023274"/>
    </source>
</evidence>
<dbReference type="GO" id="GO:1990904">
    <property type="term" value="C:ribonucleoprotein complex"/>
    <property type="evidence" value="ECO:0007669"/>
    <property type="project" value="UniProtKB-KW"/>
</dbReference>
<evidence type="ECO:0000259" key="4">
    <source>
        <dbReference type="SMART" id="SM01402"/>
    </source>
</evidence>
<protein>
    <recommendedName>
        <fullName evidence="4">Small ribosomal subunit protein eS31 domain-containing protein</fullName>
    </recommendedName>
</protein>
<dbReference type="InterPro" id="IPR004330">
    <property type="entry name" value="FAR1_DNA_bnd_dom"/>
</dbReference>
<dbReference type="EMBL" id="JANJYI010000008">
    <property type="protein sequence ID" value="KAK2638164.1"/>
    <property type="molecule type" value="Genomic_DNA"/>
</dbReference>
<organism evidence="5 6">
    <name type="scientific">Dipteronia dyeriana</name>
    <dbReference type="NCBI Taxonomy" id="168575"/>
    <lineage>
        <taxon>Eukaryota</taxon>
        <taxon>Viridiplantae</taxon>
        <taxon>Streptophyta</taxon>
        <taxon>Embryophyta</taxon>
        <taxon>Tracheophyta</taxon>
        <taxon>Spermatophyta</taxon>
        <taxon>Magnoliopsida</taxon>
        <taxon>eudicotyledons</taxon>
        <taxon>Gunneridae</taxon>
        <taxon>Pentapetalae</taxon>
        <taxon>rosids</taxon>
        <taxon>malvids</taxon>
        <taxon>Sapindales</taxon>
        <taxon>Sapindaceae</taxon>
        <taxon>Hippocastanoideae</taxon>
        <taxon>Acereae</taxon>
        <taxon>Dipteronia</taxon>
    </lineage>
</organism>
<dbReference type="Pfam" id="PF03101">
    <property type="entry name" value="FAR1"/>
    <property type="match status" value="1"/>
</dbReference>
<comment type="caution">
    <text evidence="5">The sequence shown here is derived from an EMBL/GenBank/DDBJ whole genome shotgun (WGS) entry which is preliminary data.</text>
</comment>
<name>A0AAD9TM64_9ROSI</name>
<dbReference type="AlphaFoldDB" id="A0AAD9TM64"/>
<evidence type="ECO:0000313" key="5">
    <source>
        <dbReference type="EMBL" id="KAK2638164.1"/>
    </source>
</evidence>
<dbReference type="SUPFAM" id="SSF57829">
    <property type="entry name" value="Zn-binding ribosomal proteins"/>
    <property type="match status" value="1"/>
</dbReference>
<dbReference type="SMART" id="SM01402">
    <property type="entry name" value="Ribosomal_S27"/>
    <property type="match status" value="1"/>
</dbReference>
<keyword evidence="2" id="KW-0689">Ribosomal protein</keyword>
<dbReference type="GO" id="GO:0006412">
    <property type="term" value="P:translation"/>
    <property type="evidence" value="ECO:0007669"/>
    <property type="project" value="InterPro"/>
</dbReference>
<dbReference type="Pfam" id="PF01599">
    <property type="entry name" value="Ribosomal_S27"/>
    <property type="match status" value="1"/>
</dbReference>
<feature type="domain" description="Small ribosomal subunit protein eS31" evidence="4">
    <location>
        <begin position="36"/>
        <end position="81"/>
    </location>
</feature>
<accession>A0AAD9TM64</accession>
<evidence type="ECO:0000256" key="1">
    <source>
        <dbReference type="ARBA" id="ARBA00022833"/>
    </source>
</evidence>
<reference evidence="5" key="1">
    <citation type="journal article" date="2023" name="Plant J.">
        <title>Genome sequences and population genomics provide insights into the demographic history, inbreeding, and mutation load of two 'living fossil' tree species of Dipteronia.</title>
        <authorList>
            <person name="Feng Y."/>
            <person name="Comes H.P."/>
            <person name="Chen J."/>
            <person name="Zhu S."/>
            <person name="Lu R."/>
            <person name="Zhang X."/>
            <person name="Li P."/>
            <person name="Qiu J."/>
            <person name="Olsen K.M."/>
            <person name="Qiu Y."/>
        </authorList>
    </citation>
    <scope>NUCLEOTIDE SEQUENCE</scope>
    <source>
        <strain evidence="5">KIB01</strain>
    </source>
</reference>
<evidence type="ECO:0000313" key="6">
    <source>
        <dbReference type="Proteomes" id="UP001280121"/>
    </source>
</evidence>
<evidence type="ECO:0000256" key="2">
    <source>
        <dbReference type="ARBA" id="ARBA00022980"/>
    </source>
</evidence>
<gene>
    <name evidence="5" type="ORF">Ddye_025959</name>
</gene>
<dbReference type="InterPro" id="IPR002906">
    <property type="entry name" value="Ribosomal_eS31"/>
</dbReference>
<dbReference type="PANTHER" id="PTHR47718">
    <property type="entry name" value="OS01G0519700 PROTEIN"/>
    <property type="match status" value="1"/>
</dbReference>
<dbReference type="Pfam" id="PF10551">
    <property type="entry name" value="MULE"/>
    <property type="match status" value="1"/>
</dbReference>
<dbReference type="GO" id="GO:0003735">
    <property type="term" value="F:structural constituent of ribosome"/>
    <property type="evidence" value="ECO:0007669"/>
    <property type="project" value="InterPro"/>
</dbReference>
<dbReference type="InterPro" id="IPR038582">
    <property type="entry name" value="Ribosomal_eS31_euk-type_sf"/>
</dbReference>
<sequence>MGLVLHHRGGAKKRKKKTYNKLKKLKQKKNKKKLAVLQFYKVNDSGKVQRLRNECPNAELCTGTSMANHFDRHYCGKCGLTYVYQKLMRVFVYSTFLVLKIKYQIPNPMNGVYEVDSISDEAQSFYYKYSTLIGFSVRKDDLRCDKNNSIVLRRWVCSREGHMPTKWLEKTDKVRAPKDETQVGYRVTFRVNFHGDTGLWIVSEFVIDHNHLLALPSQVQFIRSNRIVKDAVGVNKSQVLDLMVEQAGSYENMGCTRKDVQSQLDAVRRDELFESDSAIVLAYLIAKAEADSGFFFKYTLDENNRLENLFWADSTSKTDYNCFGDVLAFDSTYKTNVYQKPFVMFVGANHHRKTILFGFGLLVDEQLTRTLGYYRLFCWQ</sequence>
<dbReference type="GO" id="GO:0005840">
    <property type="term" value="C:ribosome"/>
    <property type="evidence" value="ECO:0007669"/>
    <property type="project" value="UniProtKB-KW"/>
</dbReference>
<dbReference type="PANTHER" id="PTHR47718:SF15">
    <property type="entry name" value="PROTEIN FAR1-RELATED SEQUENCE 5-LIKE"/>
    <property type="match status" value="1"/>
</dbReference>
<keyword evidence="6" id="KW-1185">Reference proteome</keyword>